<reference evidence="2 3" key="1">
    <citation type="submission" date="2019-03" db="EMBL/GenBank/DDBJ databases">
        <title>Genomic Encyclopedia of Type Strains, Phase IV (KMG-IV): sequencing the most valuable type-strain genomes for metagenomic binning, comparative biology and taxonomic classification.</title>
        <authorList>
            <person name="Goeker M."/>
        </authorList>
    </citation>
    <scope>NUCLEOTIDE SEQUENCE [LARGE SCALE GENOMIC DNA]</scope>
    <source>
        <strain evidence="2 3">DSM 45934</strain>
    </source>
</reference>
<keyword evidence="1" id="KW-0812">Transmembrane</keyword>
<keyword evidence="1" id="KW-0472">Membrane</keyword>
<dbReference type="OrthoDB" id="5194430at2"/>
<protein>
    <submittedName>
        <fullName evidence="2">Uncharacterized protein</fullName>
    </submittedName>
</protein>
<keyword evidence="1" id="KW-1133">Transmembrane helix</keyword>
<proteinExistence type="predicted"/>
<feature type="transmembrane region" description="Helical" evidence="1">
    <location>
        <begin position="191"/>
        <end position="210"/>
    </location>
</feature>
<organism evidence="2 3">
    <name type="scientific">Actinocrispum wychmicini</name>
    <dbReference type="NCBI Taxonomy" id="1213861"/>
    <lineage>
        <taxon>Bacteria</taxon>
        <taxon>Bacillati</taxon>
        <taxon>Actinomycetota</taxon>
        <taxon>Actinomycetes</taxon>
        <taxon>Pseudonocardiales</taxon>
        <taxon>Pseudonocardiaceae</taxon>
        <taxon>Actinocrispum</taxon>
    </lineage>
</organism>
<dbReference type="EMBL" id="SLWS01000007">
    <property type="protein sequence ID" value="TCO55976.1"/>
    <property type="molecule type" value="Genomic_DNA"/>
</dbReference>
<dbReference type="RefSeq" id="WP_132122196.1">
    <property type="nucleotide sequence ID" value="NZ_SLWS01000007.1"/>
</dbReference>
<name>A0A4R2JGD4_9PSEU</name>
<sequence length="314" mass="33472">MTVAFADDLTLLATKIEDTVVWMARERWQAQHNNPAMGIGYAPDFYMVPDLVRKHFGIQDAFQPWSLLPDPAAFQPVTDSLSRAMGMLRVDAQFSNPVDPSDQFGLARQEFQALVNTDPINSWSGATADNFRTQFLDHFKANTENETVIIAVLKAAAEAQRAVWANARNDVTSIGQKTLAALHNGGCDQSAWVMAFSVLAGIASIAAVPLTGGASLGLALTVTAIGAVGSMATNAIPLASGNDSMSYKGSSMEGAIAAMKSAMAGLQQRVEAAQVAIELSLTGNLVFVESEMRSLFQMTKPTLGRDDPGFTPGR</sequence>
<feature type="transmembrane region" description="Helical" evidence="1">
    <location>
        <begin position="216"/>
        <end position="239"/>
    </location>
</feature>
<dbReference type="Proteomes" id="UP000295680">
    <property type="component" value="Unassembled WGS sequence"/>
</dbReference>
<evidence type="ECO:0000313" key="3">
    <source>
        <dbReference type="Proteomes" id="UP000295680"/>
    </source>
</evidence>
<accession>A0A4R2JGD4</accession>
<evidence type="ECO:0000313" key="2">
    <source>
        <dbReference type="EMBL" id="TCO55976.1"/>
    </source>
</evidence>
<evidence type="ECO:0000256" key="1">
    <source>
        <dbReference type="SAM" id="Phobius"/>
    </source>
</evidence>
<dbReference type="AlphaFoldDB" id="A0A4R2JGD4"/>
<comment type="caution">
    <text evidence="2">The sequence shown here is derived from an EMBL/GenBank/DDBJ whole genome shotgun (WGS) entry which is preliminary data.</text>
</comment>
<keyword evidence="3" id="KW-1185">Reference proteome</keyword>
<gene>
    <name evidence="2" type="ORF">EV192_107401</name>
</gene>